<gene>
    <name evidence="2" type="ORF">UCRPA7_8907</name>
</gene>
<accession>R8B8W7</accession>
<dbReference type="KEGG" id="tmn:UCRPA7_8907"/>
<proteinExistence type="predicted"/>
<dbReference type="HOGENOM" id="CLU_2160169_0_0_1"/>
<dbReference type="RefSeq" id="XP_007919604.1">
    <property type="nucleotide sequence ID" value="XM_007921413.1"/>
</dbReference>
<evidence type="ECO:0000313" key="3">
    <source>
        <dbReference type="Proteomes" id="UP000014074"/>
    </source>
</evidence>
<dbReference type="Proteomes" id="UP000014074">
    <property type="component" value="Unassembled WGS sequence"/>
</dbReference>
<dbReference type="AlphaFoldDB" id="R8B8W7"/>
<dbReference type="EMBL" id="KB933378">
    <property type="protein sequence ID" value="EON95733.1"/>
    <property type="molecule type" value="Genomic_DNA"/>
</dbReference>
<sequence length="111" mass="12712">MSRDGDGPWVVADDAMAIISAHVFVIAATNVFVRVMDFEFCDEFAEFINGTDEKQRHLVKKKAEERKHLVSLKKTDWFNLEEAKGREGLACTLVTLLHWKLSKGDIRNVLY</sequence>
<keyword evidence="3" id="KW-1185">Reference proteome</keyword>
<keyword evidence="1" id="KW-0812">Transmembrane</keyword>
<keyword evidence="1" id="KW-1133">Transmembrane helix</keyword>
<evidence type="ECO:0000256" key="1">
    <source>
        <dbReference type="SAM" id="Phobius"/>
    </source>
</evidence>
<name>R8B8W7_PHAM7</name>
<keyword evidence="1" id="KW-0472">Membrane</keyword>
<organism evidence="2 3">
    <name type="scientific">Phaeoacremonium minimum (strain UCR-PA7)</name>
    <name type="common">Esca disease fungus</name>
    <name type="synonym">Togninia minima</name>
    <dbReference type="NCBI Taxonomy" id="1286976"/>
    <lineage>
        <taxon>Eukaryota</taxon>
        <taxon>Fungi</taxon>
        <taxon>Dikarya</taxon>
        <taxon>Ascomycota</taxon>
        <taxon>Pezizomycotina</taxon>
        <taxon>Sordariomycetes</taxon>
        <taxon>Sordariomycetidae</taxon>
        <taxon>Togniniales</taxon>
        <taxon>Togniniaceae</taxon>
        <taxon>Phaeoacremonium</taxon>
    </lineage>
</organism>
<dbReference type="OrthoDB" id="4646997at2759"/>
<reference evidence="3" key="1">
    <citation type="journal article" date="2013" name="Genome Announc.">
        <title>Draft genome sequence of the ascomycete Phaeoacremonium aleophilum strain UCR-PA7, a causal agent of the esca disease complex in grapevines.</title>
        <authorList>
            <person name="Blanco-Ulate B."/>
            <person name="Rolshausen P."/>
            <person name="Cantu D."/>
        </authorList>
    </citation>
    <scope>NUCLEOTIDE SEQUENCE [LARGE SCALE GENOMIC DNA]</scope>
    <source>
        <strain evidence="3">UCR-PA7</strain>
    </source>
</reference>
<protein>
    <submittedName>
        <fullName evidence="2">Uncharacterized protein</fullName>
    </submittedName>
</protein>
<feature type="transmembrane region" description="Helical" evidence="1">
    <location>
        <begin position="15"/>
        <end position="33"/>
    </location>
</feature>
<evidence type="ECO:0000313" key="2">
    <source>
        <dbReference type="EMBL" id="EON95733.1"/>
    </source>
</evidence>
<dbReference type="GeneID" id="19329802"/>